<evidence type="ECO:0000313" key="1">
    <source>
        <dbReference type="EMBL" id="KAF9522061.1"/>
    </source>
</evidence>
<sequence length="451" mass="51497">MRMAGVSLFQGASNVSIGGNSSFNIYYGSMGSGAWLTFVDAAGRTYPVPEYLTWSYHTFLEAINFMLHQDNEVAETQRSLINKGMYDLCIDQGTNIIPINGQESWSKVERDTKIVMRIPIWQTPEEIDSKKTYRCPLPNCNLWNEDPSMGASSTIGCQGCNSRFQVSALLEGKQQEISIPPCSPNEISDTPFLRNFHVQSVSTVTEHTRLGSMLFRRFYKSNSHTNLTYTVEHDKKAIQLTPEGHPKMHVYLAKLGKSLGRRFKHTGNLADIASAIEYCQQAIQLTPEGHSYIPLHLNDLGYSFRLRFEQTGDLADVARTIEYYQKAIQLIPEDDYKIPLYLHDMVQALQLRFKRTGNLADLVSAIEHNQKVIELIWEDHPDMPVRLNNMGSLLEQSFEKTGNSSDRAYAIECYQRALRLTRNTHWRFNKILDRLLHLQDIDDEITTEDAT</sequence>
<accession>A0A9P6JI59</accession>
<keyword evidence="2" id="KW-1185">Reference proteome</keyword>
<comment type="caution">
    <text evidence="1">The sequence shown here is derived from an EMBL/GenBank/DDBJ whole genome shotgun (WGS) entry which is preliminary data.</text>
</comment>
<dbReference type="Gene3D" id="1.25.40.10">
    <property type="entry name" value="Tetratricopeptide repeat domain"/>
    <property type="match status" value="1"/>
</dbReference>
<dbReference type="OrthoDB" id="9991317at2759"/>
<dbReference type="EMBL" id="MU157963">
    <property type="protein sequence ID" value="KAF9522061.1"/>
    <property type="molecule type" value="Genomic_DNA"/>
</dbReference>
<dbReference type="Proteomes" id="UP000807306">
    <property type="component" value="Unassembled WGS sequence"/>
</dbReference>
<dbReference type="SUPFAM" id="SSF81901">
    <property type="entry name" value="HCP-like"/>
    <property type="match status" value="1"/>
</dbReference>
<organism evidence="1 2">
    <name type="scientific">Crepidotus variabilis</name>
    <dbReference type="NCBI Taxonomy" id="179855"/>
    <lineage>
        <taxon>Eukaryota</taxon>
        <taxon>Fungi</taxon>
        <taxon>Dikarya</taxon>
        <taxon>Basidiomycota</taxon>
        <taxon>Agaricomycotina</taxon>
        <taxon>Agaricomycetes</taxon>
        <taxon>Agaricomycetidae</taxon>
        <taxon>Agaricales</taxon>
        <taxon>Agaricineae</taxon>
        <taxon>Crepidotaceae</taxon>
        <taxon>Crepidotus</taxon>
    </lineage>
</organism>
<dbReference type="Gene3D" id="1.20.120.660">
    <property type="entry name" value="IL-4 antagonist (De novo design) like domain"/>
    <property type="match status" value="1"/>
</dbReference>
<proteinExistence type="predicted"/>
<evidence type="ECO:0000313" key="2">
    <source>
        <dbReference type="Proteomes" id="UP000807306"/>
    </source>
</evidence>
<reference evidence="1" key="1">
    <citation type="submission" date="2020-11" db="EMBL/GenBank/DDBJ databases">
        <authorList>
            <consortium name="DOE Joint Genome Institute"/>
            <person name="Ahrendt S."/>
            <person name="Riley R."/>
            <person name="Andreopoulos W."/>
            <person name="Labutti K."/>
            <person name="Pangilinan J."/>
            <person name="Ruiz-Duenas F.J."/>
            <person name="Barrasa J.M."/>
            <person name="Sanchez-Garcia M."/>
            <person name="Camarero S."/>
            <person name="Miyauchi S."/>
            <person name="Serrano A."/>
            <person name="Linde D."/>
            <person name="Babiker R."/>
            <person name="Drula E."/>
            <person name="Ayuso-Fernandez I."/>
            <person name="Pacheco R."/>
            <person name="Padilla G."/>
            <person name="Ferreira P."/>
            <person name="Barriuso J."/>
            <person name="Kellner H."/>
            <person name="Castanera R."/>
            <person name="Alfaro M."/>
            <person name="Ramirez L."/>
            <person name="Pisabarro A.G."/>
            <person name="Kuo A."/>
            <person name="Tritt A."/>
            <person name="Lipzen A."/>
            <person name="He G."/>
            <person name="Yan M."/>
            <person name="Ng V."/>
            <person name="Cullen D."/>
            <person name="Martin F."/>
            <person name="Rosso M.-N."/>
            <person name="Henrissat B."/>
            <person name="Hibbett D."/>
            <person name="Martinez A.T."/>
            <person name="Grigoriev I.V."/>
        </authorList>
    </citation>
    <scope>NUCLEOTIDE SEQUENCE</scope>
    <source>
        <strain evidence="1">CBS 506.95</strain>
    </source>
</reference>
<name>A0A9P6JI59_9AGAR</name>
<dbReference type="InterPro" id="IPR011990">
    <property type="entry name" value="TPR-like_helical_dom_sf"/>
</dbReference>
<protein>
    <submittedName>
        <fullName evidence="1">Uncharacterized protein</fullName>
    </submittedName>
</protein>
<dbReference type="AlphaFoldDB" id="A0A9P6JI59"/>
<gene>
    <name evidence="1" type="ORF">CPB83DRAFT_150789</name>
</gene>